<evidence type="ECO:0000313" key="1">
    <source>
        <dbReference type="EMBL" id="KAK7799111.1"/>
    </source>
</evidence>
<sequence>LFARVAGSNLHGGSTGRHRSSIFFSAMLPLAKNALSRLQDSNTNWNSMEPVTCWQSHPQGMERSIVMPAGAIIKELFQNQSISDAKSKNHVFTKIWHIEEKIKYL</sequence>
<proteinExistence type="predicted"/>
<feature type="non-terminal residue" evidence="1">
    <location>
        <position position="1"/>
    </location>
</feature>
<organism evidence="1 2">
    <name type="scientific">Myodes glareolus</name>
    <name type="common">Bank vole</name>
    <name type="synonym">Clethrionomys glareolus</name>
    <dbReference type="NCBI Taxonomy" id="447135"/>
    <lineage>
        <taxon>Eukaryota</taxon>
        <taxon>Metazoa</taxon>
        <taxon>Chordata</taxon>
        <taxon>Craniata</taxon>
        <taxon>Vertebrata</taxon>
        <taxon>Euteleostomi</taxon>
        <taxon>Mammalia</taxon>
        <taxon>Eutheria</taxon>
        <taxon>Euarchontoglires</taxon>
        <taxon>Glires</taxon>
        <taxon>Rodentia</taxon>
        <taxon>Myomorpha</taxon>
        <taxon>Muroidea</taxon>
        <taxon>Cricetidae</taxon>
        <taxon>Arvicolinae</taxon>
        <taxon>Myodes</taxon>
    </lineage>
</organism>
<protein>
    <submittedName>
        <fullName evidence="1">Uncharacterized protein</fullName>
    </submittedName>
</protein>
<name>A0AAW0HBV2_MYOGA</name>
<gene>
    <name evidence="1" type="ORF">U0070_021017</name>
</gene>
<dbReference type="AlphaFoldDB" id="A0AAW0HBV2"/>
<dbReference type="EMBL" id="JBBHLL010000638">
    <property type="protein sequence ID" value="KAK7799111.1"/>
    <property type="molecule type" value="Genomic_DNA"/>
</dbReference>
<keyword evidence="2" id="KW-1185">Reference proteome</keyword>
<evidence type="ECO:0000313" key="2">
    <source>
        <dbReference type="Proteomes" id="UP001488838"/>
    </source>
</evidence>
<dbReference type="Proteomes" id="UP001488838">
    <property type="component" value="Unassembled WGS sequence"/>
</dbReference>
<accession>A0AAW0HBV2</accession>
<reference evidence="1 2" key="1">
    <citation type="journal article" date="2023" name="bioRxiv">
        <title>Conserved and derived expression patterns and positive selection on dental genes reveal complex evolutionary context of ever-growing rodent molars.</title>
        <authorList>
            <person name="Calamari Z.T."/>
            <person name="Song A."/>
            <person name="Cohen E."/>
            <person name="Akter M."/>
            <person name="Roy R.D."/>
            <person name="Hallikas O."/>
            <person name="Christensen M.M."/>
            <person name="Li P."/>
            <person name="Marangoni P."/>
            <person name="Jernvall J."/>
            <person name="Klein O.D."/>
        </authorList>
    </citation>
    <scope>NUCLEOTIDE SEQUENCE [LARGE SCALE GENOMIC DNA]</scope>
    <source>
        <strain evidence="1">V071</strain>
    </source>
</reference>
<comment type="caution">
    <text evidence="1">The sequence shown here is derived from an EMBL/GenBank/DDBJ whole genome shotgun (WGS) entry which is preliminary data.</text>
</comment>